<evidence type="ECO:0000313" key="12">
    <source>
        <dbReference type="Proteomes" id="UP000618591"/>
    </source>
</evidence>
<organism evidence="11 12">
    <name type="scientific">Sphingomonas psychrolutea</name>
    <dbReference type="NCBI Taxonomy" id="1259676"/>
    <lineage>
        <taxon>Bacteria</taxon>
        <taxon>Pseudomonadati</taxon>
        <taxon>Pseudomonadota</taxon>
        <taxon>Alphaproteobacteria</taxon>
        <taxon>Sphingomonadales</taxon>
        <taxon>Sphingomonadaceae</taxon>
        <taxon>Sphingomonas</taxon>
    </lineage>
</organism>
<dbReference type="SUPFAM" id="SSF55073">
    <property type="entry name" value="Nucleotide cyclase"/>
    <property type="match status" value="1"/>
</dbReference>
<dbReference type="CDD" id="cd00130">
    <property type="entry name" value="PAS"/>
    <property type="match status" value="1"/>
</dbReference>
<dbReference type="Pfam" id="PF08447">
    <property type="entry name" value="PAS_3"/>
    <property type="match status" value="1"/>
</dbReference>
<evidence type="ECO:0000256" key="6">
    <source>
        <dbReference type="SAM" id="MobiDB-lite"/>
    </source>
</evidence>
<dbReference type="PANTHER" id="PTHR44757:SF2">
    <property type="entry name" value="BIOFILM ARCHITECTURE MAINTENANCE PROTEIN MBAA"/>
    <property type="match status" value="1"/>
</dbReference>
<dbReference type="InterPro" id="IPR043128">
    <property type="entry name" value="Rev_trsase/Diguanyl_cyclase"/>
</dbReference>
<feature type="transmembrane region" description="Helical" evidence="7">
    <location>
        <begin position="215"/>
        <end position="230"/>
    </location>
</feature>
<feature type="region of interest" description="Disordered" evidence="6">
    <location>
        <begin position="480"/>
        <end position="511"/>
    </location>
</feature>
<gene>
    <name evidence="11" type="ORF">GCM10011395_04980</name>
</gene>
<dbReference type="SMART" id="SM00086">
    <property type="entry name" value="PAC"/>
    <property type="match status" value="1"/>
</dbReference>
<feature type="transmembrane region" description="Helical" evidence="7">
    <location>
        <begin position="62"/>
        <end position="82"/>
    </location>
</feature>
<dbReference type="InterPro" id="IPR052155">
    <property type="entry name" value="Biofilm_reg_signaling"/>
</dbReference>
<feature type="domain" description="PAC" evidence="9">
    <location>
        <begin position="378"/>
        <end position="430"/>
    </location>
</feature>
<dbReference type="Proteomes" id="UP000618591">
    <property type="component" value="Unassembled WGS sequence"/>
</dbReference>
<feature type="transmembrane region" description="Helical" evidence="7">
    <location>
        <begin position="192"/>
        <end position="209"/>
    </location>
</feature>
<dbReference type="InterPro" id="IPR000014">
    <property type="entry name" value="PAS"/>
</dbReference>
<accession>A0ABQ1G6E0</accession>
<evidence type="ECO:0000256" key="7">
    <source>
        <dbReference type="SAM" id="Phobius"/>
    </source>
</evidence>
<dbReference type="NCBIfam" id="TIGR00254">
    <property type="entry name" value="GGDEF"/>
    <property type="match status" value="1"/>
</dbReference>
<dbReference type="PROSITE" id="PS50113">
    <property type="entry name" value="PAC"/>
    <property type="match status" value="1"/>
</dbReference>
<dbReference type="EMBL" id="BMDW01000002">
    <property type="protein sequence ID" value="GGA37665.1"/>
    <property type="molecule type" value="Genomic_DNA"/>
</dbReference>
<proteinExistence type="predicted"/>
<evidence type="ECO:0000259" key="9">
    <source>
        <dbReference type="PROSITE" id="PS50113"/>
    </source>
</evidence>
<feature type="transmembrane region" description="Helical" evidence="7">
    <location>
        <begin position="235"/>
        <end position="253"/>
    </location>
</feature>
<dbReference type="Gene3D" id="3.30.70.270">
    <property type="match status" value="1"/>
</dbReference>
<keyword evidence="3 7" id="KW-0812">Transmembrane</keyword>
<evidence type="ECO:0000256" key="2">
    <source>
        <dbReference type="ARBA" id="ARBA00022475"/>
    </source>
</evidence>
<dbReference type="SMART" id="SM00091">
    <property type="entry name" value="PAS"/>
    <property type="match status" value="1"/>
</dbReference>
<evidence type="ECO:0000313" key="11">
    <source>
        <dbReference type="EMBL" id="GGA37665.1"/>
    </source>
</evidence>
<dbReference type="InterPro" id="IPR001610">
    <property type="entry name" value="PAC"/>
</dbReference>
<dbReference type="CDD" id="cd01949">
    <property type="entry name" value="GGDEF"/>
    <property type="match status" value="1"/>
</dbReference>
<evidence type="ECO:0000256" key="4">
    <source>
        <dbReference type="ARBA" id="ARBA00022989"/>
    </source>
</evidence>
<evidence type="ECO:0000256" key="5">
    <source>
        <dbReference type="ARBA" id="ARBA00023136"/>
    </source>
</evidence>
<evidence type="ECO:0000256" key="1">
    <source>
        <dbReference type="ARBA" id="ARBA00004651"/>
    </source>
</evidence>
<evidence type="ECO:0000256" key="3">
    <source>
        <dbReference type="ARBA" id="ARBA00022692"/>
    </source>
</evidence>
<dbReference type="InterPro" id="IPR035965">
    <property type="entry name" value="PAS-like_dom_sf"/>
</dbReference>
<evidence type="ECO:0000259" key="10">
    <source>
        <dbReference type="PROSITE" id="PS50887"/>
    </source>
</evidence>
<feature type="transmembrane region" description="Helical" evidence="7">
    <location>
        <begin position="118"/>
        <end position="146"/>
    </location>
</feature>
<keyword evidence="12" id="KW-1185">Reference proteome</keyword>
<keyword evidence="4 7" id="KW-1133">Transmembrane helix</keyword>
<feature type="transmembrane region" description="Helical" evidence="7">
    <location>
        <begin position="273"/>
        <end position="292"/>
    </location>
</feature>
<sequence length="511" mass="55700">MASKTLPENVVKSVVATSAGYFVVAAATVSTTRFDGGVAFLWVATALLIARLATLRRSAWPAHLLSCGMAGAAVTALFGFGVEAAVPLAIINLCEAVIAATLLRHIRIPERPLESMRWLGGFVLTTGIVAPVVSGVGGASIAAIAINADFGTSFARWFAGHSLGALTFTPVFMLFFRDDVRARIRSTTRKRAAETAILLLLVLGTSVAVFDQDSMPLLFLPLLPVIFAAFRGGRLTAALSVVLLTVVGCTLTMRGSGPVSLMHGTIGDHMQFLQFYLAATVLTVLPISADLARRSNLIRKLRDSEARYRMLADNSTDIILNLDVDGRVRFVSPSITQLSGFEPSDLVGRNATLLVVPEDRASAARSHMMTLRGGGAMVSFEYRALTASGVERWFETHSRAVRDDAGVVEGVVSVLRDISDRKVMETQLFHAALTDPLTQLPNRRAFELELDRLVEHVDPQRSFGCVAMFDFDHFKQVNDNHGHEAGDRARRRRRKPYRGRRVRRPPSTRFA</sequence>
<dbReference type="InterPro" id="IPR000160">
    <property type="entry name" value="GGDEF_dom"/>
</dbReference>
<dbReference type="InterPro" id="IPR007895">
    <property type="entry name" value="MASE1"/>
</dbReference>
<keyword evidence="5 7" id="KW-0472">Membrane</keyword>
<dbReference type="InterPro" id="IPR013655">
    <property type="entry name" value="PAS_fold_3"/>
</dbReference>
<dbReference type="Pfam" id="PF05231">
    <property type="entry name" value="MASE1"/>
    <property type="match status" value="1"/>
</dbReference>
<feature type="transmembrane region" description="Helical" evidence="7">
    <location>
        <begin position="88"/>
        <end position="106"/>
    </location>
</feature>
<dbReference type="Gene3D" id="3.30.450.20">
    <property type="entry name" value="PAS domain"/>
    <property type="match status" value="1"/>
</dbReference>
<dbReference type="PANTHER" id="PTHR44757">
    <property type="entry name" value="DIGUANYLATE CYCLASE DGCP"/>
    <property type="match status" value="1"/>
</dbReference>
<dbReference type="PROSITE" id="PS50112">
    <property type="entry name" value="PAS"/>
    <property type="match status" value="1"/>
</dbReference>
<comment type="caution">
    <text evidence="11">The sequence shown here is derived from an EMBL/GenBank/DDBJ whole genome shotgun (WGS) entry which is preliminary data.</text>
</comment>
<dbReference type="PROSITE" id="PS50887">
    <property type="entry name" value="GGDEF"/>
    <property type="match status" value="1"/>
</dbReference>
<feature type="domain" description="PAS" evidence="8">
    <location>
        <begin position="304"/>
        <end position="374"/>
    </location>
</feature>
<evidence type="ECO:0000259" key="8">
    <source>
        <dbReference type="PROSITE" id="PS50112"/>
    </source>
</evidence>
<reference evidence="12" key="1">
    <citation type="journal article" date="2019" name="Int. J. Syst. Evol. Microbiol.">
        <title>The Global Catalogue of Microorganisms (GCM) 10K type strain sequencing project: providing services to taxonomists for standard genome sequencing and annotation.</title>
        <authorList>
            <consortium name="The Broad Institute Genomics Platform"/>
            <consortium name="The Broad Institute Genome Sequencing Center for Infectious Disease"/>
            <person name="Wu L."/>
            <person name="Ma J."/>
        </authorList>
    </citation>
    <scope>NUCLEOTIDE SEQUENCE [LARGE SCALE GENOMIC DNA]</scope>
    <source>
        <strain evidence="12">CGMCC 1.10106</strain>
    </source>
</reference>
<feature type="domain" description="GGDEF" evidence="10">
    <location>
        <begin position="462"/>
        <end position="511"/>
    </location>
</feature>
<name>A0ABQ1G6E0_9SPHN</name>
<dbReference type="InterPro" id="IPR000700">
    <property type="entry name" value="PAS-assoc_C"/>
</dbReference>
<dbReference type="NCBIfam" id="TIGR00229">
    <property type="entry name" value="sensory_box"/>
    <property type="match status" value="1"/>
</dbReference>
<dbReference type="SUPFAM" id="SSF55785">
    <property type="entry name" value="PYP-like sensor domain (PAS domain)"/>
    <property type="match status" value="1"/>
</dbReference>
<dbReference type="InterPro" id="IPR029787">
    <property type="entry name" value="Nucleotide_cyclase"/>
</dbReference>
<feature type="transmembrane region" description="Helical" evidence="7">
    <location>
        <begin position="158"/>
        <end position="176"/>
    </location>
</feature>
<feature type="compositionally biased region" description="Basic residues" evidence="6">
    <location>
        <begin position="489"/>
        <end position="511"/>
    </location>
</feature>
<feature type="transmembrane region" description="Helical" evidence="7">
    <location>
        <begin position="20"/>
        <end position="50"/>
    </location>
</feature>
<comment type="subcellular location">
    <subcellularLocation>
        <location evidence="1">Cell membrane</location>
        <topology evidence="1">Multi-pass membrane protein</topology>
    </subcellularLocation>
</comment>
<dbReference type="Pfam" id="PF00990">
    <property type="entry name" value="GGDEF"/>
    <property type="match status" value="1"/>
</dbReference>
<protein>
    <recommendedName>
        <fullName evidence="13">Sensor domain-containing diguanylate cyclase</fullName>
    </recommendedName>
</protein>
<evidence type="ECO:0008006" key="13">
    <source>
        <dbReference type="Google" id="ProtNLM"/>
    </source>
</evidence>
<keyword evidence="2" id="KW-1003">Cell membrane</keyword>